<feature type="transmembrane region" description="Helical" evidence="1">
    <location>
        <begin position="142"/>
        <end position="162"/>
    </location>
</feature>
<organism evidence="2 3">
    <name type="scientific">Anaerorhabdus furcosa</name>
    <dbReference type="NCBI Taxonomy" id="118967"/>
    <lineage>
        <taxon>Bacteria</taxon>
        <taxon>Bacillati</taxon>
        <taxon>Bacillota</taxon>
        <taxon>Erysipelotrichia</taxon>
        <taxon>Erysipelotrichales</taxon>
        <taxon>Erysipelotrichaceae</taxon>
        <taxon>Anaerorhabdus</taxon>
    </lineage>
</organism>
<feature type="transmembrane region" description="Helical" evidence="1">
    <location>
        <begin position="27"/>
        <end position="44"/>
    </location>
</feature>
<accession>A0A1T4LIL0</accession>
<keyword evidence="1" id="KW-0472">Membrane</keyword>
<keyword evidence="1" id="KW-1133">Transmembrane helix</keyword>
<dbReference type="RefSeq" id="WP_078711334.1">
    <property type="nucleotide sequence ID" value="NZ_FUWY01000002.1"/>
</dbReference>
<protein>
    <submittedName>
        <fullName evidence="2">Uncharacterized protein</fullName>
    </submittedName>
</protein>
<evidence type="ECO:0000313" key="2">
    <source>
        <dbReference type="EMBL" id="SJZ54573.1"/>
    </source>
</evidence>
<proteinExistence type="predicted"/>
<gene>
    <name evidence="2" type="ORF">SAMN02745191_0908</name>
</gene>
<feature type="transmembrane region" description="Helical" evidence="1">
    <location>
        <begin position="78"/>
        <end position="98"/>
    </location>
</feature>
<keyword evidence="1" id="KW-0812">Transmembrane</keyword>
<feature type="transmembrane region" description="Helical" evidence="1">
    <location>
        <begin position="110"/>
        <end position="136"/>
    </location>
</feature>
<sequence length="178" mass="20594">MKLKNSFYFTVACLVLAYDYAWNNYLLPSIVMTLVALVLAYLIARPSRNECVQLVVQSISIYCIEVIVLILINQGTSTWMNPILALSTIAFYGCWIIVYEKSKQCRRVMFEKFLSISLIGFAICLVIPMILFSHIYIVKYNITLFLIFMLMPILFTVGITYVKSKLTMTYSYHNKMNI</sequence>
<dbReference type="Proteomes" id="UP000243297">
    <property type="component" value="Unassembled WGS sequence"/>
</dbReference>
<evidence type="ECO:0000313" key="3">
    <source>
        <dbReference type="Proteomes" id="UP000243297"/>
    </source>
</evidence>
<dbReference type="STRING" id="118967.SAMN02745191_0908"/>
<dbReference type="EMBL" id="FUWY01000002">
    <property type="protein sequence ID" value="SJZ54573.1"/>
    <property type="molecule type" value="Genomic_DNA"/>
</dbReference>
<evidence type="ECO:0000256" key="1">
    <source>
        <dbReference type="SAM" id="Phobius"/>
    </source>
</evidence>
<reference evidence="3" key="1">
    <citation type="submission" date="2017-02" db="EMBL/GenBank/DDBJ databases">
        <authorList>
            <person name="Varghese N."/>
            <person name="Submissions S."/>
        </authorList>
    </citation>
    <scope>NUCLEOTIDE SEQUENCE [LARGE SCALE GENOMIC DNA]</scope>
    <source>
        <strain evidence="3">ATCC 25662</strain>
    </source>
</reference>
<dbReference type="AlphaFoldDB" id="A0A1T4LIL0"/>
<name>A0A1T4LIL0_9FIRM</name>
<keyword evidence="3" id="KW-1185">Reference proteome</keyword>
<feature type="transmembrane region" description="Helical" evidence="1">
    <location>
        <begin position="51"/>
        <end position="72"/>
    </location>
</feature>